<dbReference type="STRING" id="83449.BON30_18565"/>
<protein>
    <recommendedName>
        <fullName evidence="3">Carboxypeptidase regulatory-like domain-containing protein</fullName>
    </recommendedName>
</protein>
<dbReference type="RefSeq" id="WP_071899674.1">
    <property type="nucleotide sequence ID" value="NZ_MPIN01000004.1"/>
</dbReference>
<evidence type="ECO:0000313" key="2">
    <source>
        <dbReference type="Proteomes" id="UP000182229"/>
    </source>
</evidence>
<dbReference type="OrthoDB" id="5382797at2"/>
<keyword evidence="2" id="KW-1185">Reference proteome</keyword>
<evidence type="ECO:0000313" key="1">
    <source>
        <dbReference type="EMBL" id="OJH39500.1"/>
    </source>
</evidence>
<evidence type="ECO:0008006" key="3">
    <source>
        <dbReference type="Google" id="ProtNLM"/>
    </source>
</evidence>
<reference evidence="2" key="1">
    <citation type="submission" date="2016-11" db="EMBL/GenBank/DDBJ databases">
        <authorList>
            <person name="Shukria A."/>
            <person name="Stevens D.C."/>
        </authorList>
    </citation>
    <scope>NUCLEOTIDE SEQUENCE [LARGE SCALE GENOMIC DNA]</scope>
    <source>
        <strain evidence="2">Cbfe23</strain>
    </source>
</reference>
<proteinExistence type="predicted"/>
<name>A0A1L9BB59_9BACT</name>
<dbReference type="EMBL" id="MPIN01000004">
    <property type="protein sequence ID" value="OJH39500.1"/>
    <property type="molecule type" value="Genomic_DNA"/>
</dbReference>
<reference evidence="1 2" key="2">
    <citation type="submission" date="2016-12" db="EMBL/GenBank/DDBJ databases">
        <title>Draft Genome Sequence of Cystobacter ferrugineus Strain Cbfe23.</title>
        <authorList>
            <person name="Akbar S."/>
            <person name="Dowd S.E."/>
            <person name="Stevens D.C."/>
        </authorList>
    </citation>
    <scope>NUCLEOTIDE SEQUENCE [LARGE SCALE GENOMIC DNA]</scope>
    <source>
        <strain evidence="1 2">Cbfe23</strain>
    </source>
</reference>
<dbReference type="AlphaFoldDB" id="A0A1L9BB59"/>
<dbReference type="InterPro" id="IPR008964">
    <property type="entry name" value="Invasin/intimin_cell_adhesion"/>
</dbReference>
<dbReference type="Proteomes" id="UP000182229">
    <property type="component" value="Unassembled WGS sequence"/>
</dbReference>
<sequence length="128" mass="13528">MHRARAMWMVLGLAHLAACDGGLRVPNPERDPCTEELVTLRVEVVDAQGGLVSGAIVTATNTDTGHSVTSTTSERGVTTAVNEDIGPGRVRLTALGGTRPSDSAEVVWTCDECHCTPEPSSVQLHLRP</sequence>
<gene>
    <name evidence="1" type="ORF">BON30_18565</name>
</gene>
<organism evidence="1 2">
    <name type="scientific">Cystobacter ferrugineus</name>
    <dbReference type="NCBI Taxonomy" id="83449"/>
    <lineage>
        <taxon>Bacteria</taxon>
        <taxon>Pseudomonadati</taxon>
        <taxon>Myxococcota</taxon>
        <taxon>Myxococcia</taxon>
        <taxon>Myxococcales</taxon>
        <taxon>Cystobacterineae</taxon>
        <taxon>Archangiaceae</taxon>
        <taxon>Cystobacter</taxon>
    </lineage>
</organism>
<accession>A0A1L9BB59</accession>
<comment type="caution">
    <text evidence="1">The sequence shown here is derived from an EMBL/GenBank/DDBJ whole genome shotgun (WGS) entry which is preliminary data.</text>
</comment>
<dbReference type="SUPFAM" id="SSF49373">
    <property type="entry name" value="Invasin/intimin cell-adhesion fragments"/>
    <property type="match status" value="1"/>
</dbReference>